<protein>
    <recommendedName>
        <fullName evidence="1">Metal-dependent carboxypeptidase</fullName>
        <ecNumber evidence="1">3.4.17.19</ecNumber>
    </recommendedName>
</protein>
<evidence type="ECO:0000313" key="4">
    <source>
        <dbReference type="EMBL" id="KPN29089.1"/>
    </source>
</evidence>
<dbReference type="EC" id="3.4.17.19" evidence="1"/>
<dbReference type="Gene3D" id="1.10.1370.30">
    <property type="match status" value="1"/>
</dbReference>
<organism evidence="4 5">
    <name type="scientific">Halolamina pelagica</name>
    <dbReference type="NCBI Taxonomy" id="699431"/>
    <lineage>
        <taxon>Archaea</taxon>
        <taxon>Methanobacteriati</taxon>
        <taxon>Methanobacteriota</taxon>
        <taxon>Stenosarchaea group</taxon>
        <taxon>Halobacteria</taxon>
        <taxon>Halobacteriales</taxon>
        <taxon>Haloferacaceae</taxon>
    </lineage>
</organism>
<keyword evidence="1" id="KW-0378">Hydrolase</keyword>
<comment type="cofactor">
    <cofactor evidence="2">
        <name>Zn(2+)</name>
        <dbReference type="ChEBI" id="CHEBI:29105"/>
    </cofactor>
    <text evidence="2">Binds 1 zinc ion per subunit.</text>
</comment>
<keyword evidence="5" id="KW-1185">Reference proteome</keyword>
<dbReference type="InterPro" id="IPR001333">
    <property type="entry name" value="Peptidase_M32_Taq"/>
</dbReference>
<evidence type="ECO:0000256" key="2">
    <source>
        <dbReference type="PIRSR" id="PIRSR006615-1"/>
    </source>
</evidence>
<keyword evidence="2" id="KW-0862">Zinc</keyword>
<name>A0A0P7GUC2_9EURY</name>
<keyword evidence="1 4" id="KW-0121">Carboxypeptidase</keyword>
<dbReference type="PATRIC" id="fig|699431.3.peg.3412"/>
<feature type="binding site" evidence="2">
    <location>
        <position position="270"/>
    </location>
    <ligand>
        <name>Zn(2+)</name>
        <dbReference type="ChEBI" id="CHEBI:29105"/>
        <note>catalytic</note>
    </ligand>
</feature>
<evidence type="ECO:0000256" key="3">
    <source>
        <dbReference type="PIRSR" id="PIRSR006615-2"/>
    </source>
</evidence>
<comment type="catalytic activity">
    <reaction evidence="1">
        <text>Release of a C-terminal amino acid with broad specificity, except for -Pro.</text>
        <dbReference type="EC" id="3.4.17.19"/>
    </reaction>
</comment>
<dbReference type="CDD" id="cd06460">
    <property type="entry name" value="M32_Taq"/>
    <property type="match status" value="1"/>
</dbReference>
<gene>
    <name evidence="4" type="ORF">SY89_03323</name>
</gene>
<dbReference type="PANTHER" id="PTHR34217">
    <property type="entry name" value="METAL-DEPENDENT CARBOXYPEPTIDASE"/>
    <property type="match status" value="1"/>
</dbReference>
<comment type="caution">
    <text evidence="4">The sequence shown here is derived from an EMBL/GenBank/DDBJ whole genome shotgun (WGS) entry which is preliminary data.</text>
</comment>
<dbReference type="PROSITE" id="PS52034">
    <property type="entry name" value="PEPTIDASE_M32"/>
    <property type="match status" value="1"/>
</dbReference>
<dbReference type="GO" id="GO:0046872">
    <property type="term" value="F:metal ion binding"/>
    <property type="evidence" value="ECO:0007669"/>
    <property type="project" value="UniProtKB-KW"/>
</dbReference>
<dbReference type="GO" id="GO:0004181">
    <property type="term" value="F:metallocarboxypeptidase activity"/>
    <property type="evidence" value="ECO:0007669"/>
    <property type="project" value="UniProtKB-UniRule"/>
</dbReference>
<comment type="similarity">
    <text evidence="1">Belongs to the peptidase M32 family.</text>
</comment>
<sequence>MGEKSPADAYQQLLDRAERVGTLETMDNLLFWDQQVMMPPGGTPARSTQRGLVSSLQHEALTGDDVEAWLDAVADADLDDDQQAVVREVRREHERKASVDQDLTEEINSVISEANDAWEEAKANDDFDTFAPYLEELLELKREQANQIDPDKEPFAVMLEEYEPYVGVDTAERVLDNLKAALVPLIEEIRASDVDPSGPFVERGPYDADTQMALSEDALSFVQCDWDRARLDTSPHPFSYGNRYDMRITTRFHDHSPIDGLDSSLHEYGHATYEMGLDPDGFPGPLGQSRSHSIHESQSRFWENHVGRSEAFWEQFLPIVQKHFPRLSDVTPREAYEAANQVYEDNLTRVEADEVTYHLHIVVRFEIERALLNGELEVEDVPEVWNDKYEEYLGIRPDTDTEGCLQDIHWSIGRIGTFQGYSLGTVFSAQLQHSLEEDFGAPLEELVREQRFDEIREWMEEHVHRHGKRYQTDVLPEVATGERLTTEYFVDRIQEKYADIYDL</sequence>
<feature type="active site" description="Proton donor/acceptor" evidence="3">
    <location>
        <position position="267"/>
    </location>
</feature>
<dbReference type="Proteomes" id="UP000050535">
    <property type="component" value="Unassembled WGS sequence"/>
</dbReference>
<keyword evidence="1" id="KW-0482">Metalloprotease</keyword>
<dbReference type="PANTHER" id="PTHR34217:SF1">
    <property type="entry name" value="CARBOXYPEPTIDASE 1"/>
    <property type="match status" value="1"/>
</dbReference>
<evidence type="ECO:0000313" key="5">
    <source>
        <dbReference type="Proteomes" id="UP000050535"/>
    </source>
</evidence>
<feature type="binding site" evidence="2">
    <location>
        <position position="296"/>
    </location>
    <ligand>
        <name>Zn(2+)</name>
        <dbReference type="ChEBI" id="CHEBI:29105"/>
        <note>catalytic</note>
    </ligand>
</feature>
<keyword evidence="1" id="KW-0645">Protease</keyword>
<dbReference type="GO" id="GO:0006508">
    <property type="term" value="P:proteolysis"/>
    <property type="evidence" value="ECO:0007669"/>
    <property type="project" value="UniProtKB-UniRule"/>
</dbReference>
<feature type="binding site" evidence="2">
    <location>
        <position position="266"/>
    </location>
    <ligand>
        <name>Zn(2+)</name>
        <dbReference type="ChEBI" id="CHEBI:29105"/>
        <note>catalytic</note>
    </ligand>
</feature>
<dbReference type="PRINTS" id="PR00998">
    <property type="entry name" value="CRBOXYPTASET"/>
</dbReference>
<dbReference type="EMBL" id="LGUC01000002">
    <property type="protein sequence ID" value="KPN29089.1"/>
    <property type="molecule type" value="Genomic_DNA"/>
</dbReference>
<dbReference type="Pfam" id="PF02074">
    <property type="entry name" value="Peptidase_M32"/>
    <property type="match status" value="1"/>
</dbReference>
<keyword evidence="1 2" id="KW-0479">Metal-binding</keyword>
<evidence type="ECO:0000256" key="1">
    <source>
        <dbReference type="PIRNR" id="PIRNR006615"/>
    </source>
</evidence>
<dbReference type="AlphaFoldDB" id="A0A0P7GUC2"/>
<dbReference type="RefSeq" id="WP_054584879.1">
    <property type="nucleotide sequence ID" value="NZ_LGUC01000002.1"/>
</dbReference>
<dbReference type="PIRSF" id="PIRSF006615">
    <property type="entry name" value="Zn_crbxpep_Taq"/>
    <property type="match status" value="1"/>
</dbReference>
<accession>A0A0P7GUC2</accession>
<dbReference type="STRING" id="699431.SY89_03323"/>
<proteinExistence type="inferred from homology"/>
<comment type="function">
    <text evidence="1">Broad specificity carboxypetidase that releases amino acids sequentially from the C-terminus, including neutral, aromatic, polar and basic residues.</text>
</comment>
<reference evidence="5" key="1">
    <citation type="submission" date="2013-11" db="EMBL/GenBank/DDBJ databases">
        <authorList>
            <person name="Hoang H.T."/>
            <person name="Killian M.L."/>
            <person name="Madson D.M."/>
            <person name="Arruda P.H.E."/>
            <person name="Sun D."/>
            <person name="Schwartz K.J."/>
            <person name="Yoon K."/>
        </authorList>
    </citation>
    <scope>NUCLEOTIDE SEQUENCE [LARGE SCALE GENOMIC DNA]</scope>
    <source>
        <strain evidence="5">CDK2</strain>
    </source>
</reference>
<dbReference type="SUPFAM" id="SSF55486">
    <property type="entry name" value="Metalloproteases ('zincins'), catalytic domain"/>
    <property type="match status" value="1"/>
</dbReference>
<dbReference type="OrthoDB" id="7244at2157"/>